<proteinExistence type="predicted"/>
<dbReference type="InterPro" id="IPR056924">
    <property type="entry name" value="SH3_Tf2-1"/>
</dbReference>
<dbReference type="EMBL" id="AVOT02005224">
    <property type="protein sequence ID" value="MBW0478529.1"/>
    <property type="molecule type" value="Genomic_DNA"/>
</dbReference>
<dbReference type="Proteomes" id="UP000765509">
    <property type="component" value="Unassembled WGS sequence"/>
</dbReference>
<name>A0A9Q3C4Y0_9BASI</name>
<reference evidence="2" key="1">
    <citation type="submission" date="2021-03" db="EMBL/GenBank/DDBJ databases">
        <title>Draft genome sequence of rust myrtle Austropuccinia psidii MF-1, a brazilian biotype.</title>
        <authorList>
            <person name="Quecine M.C."/>
            <person name="Pachon D.M.R."/>
            <person name="Bonatelli M.L."/>
            <person name="Correr F.H."/>
            <person name="Franceschini L.M."/>
            <person name="Leite T.F."/>
            <person name="Margarido G.R.A."/>
            <person name="Almeida C.A."/>
            <person name="Ferrarezi J.A."/>
            <person name="Labate C.A."/>
        </authorList>
    </citation>
    <scope>NUCLEOTIDE SEQUENCE</scope>
    <source>
        <strain evidence="2">MF-1</strain>
    </source>
</reference>
<sequence>MVWLSPKNIKSSRPTKELSERCLGPFPIWKKGSTHAYHLKLPSTQSSTLSSWNQSRHKQSQIRSKSLLLKSSLKKKRNGKSLRYWIPRSREENYVIWWNGKVSFKTKKDPLANQQKTSRISLNLSRIFIPYILTSQDPILQELYYFMVLGAEKNYQKEVPLHVCTFGGILPFLL</sequence>
<dbReference type="AlphaFoldDB" id="A0A9Q3C4Y0"/>
<evidence type="ECO:0000313" key="2">
    <source>
        <dbReference type="EMBL" id="MBW0478529.1"/>
    </source>
</evidence>
<dbReference type="Pfam" id="PF24626">
    <property type="entry name" value="SH3_Tf2-1"/>
    <property type="match status" value="1"/>
</dbReference>
<evidence type="ECO:0000313" key="3">
    <source>
        <dbReference type="Proteomes" id="UP000765509"/>
    </source>
</evidence>
<keyword evidence="3" id="KW-1185">Reference proteome</keyword>
<accession>A0A9Q3C4Y0</accession>
<gene>
    <name evidence="2" type="ORF">O181_018244</name>
</gene>
<comment type="caution">
    <text evidence="2">The sequence shown here is derived from an EMBL/GenBank/DDBJ whole genome shotgun (WGS) entry which is preliminary data.</text>
</comment>
<protein>
    <recommendedName>
        <fullName evidence="1">Tf2-1-like SH3-like domain-containing protein</fullName>
    </recommendedName>
</protein>
<dbReference type="OrthoDB" id="8022549at2759"/>
<evidence type="ECO:0000259" key="1">
    <source>
        <dbReference type="Pfam" id="PF24626"/>
    </source>
</evidence>
<organism evidence="2 3">
    <name type="scientific">Austropuccinia psidii MF-1</name>
    <dbReference type="NCBI Taxonomy" id="1389203"/>
    <lineage>
        <taxon>Eukaryota</taxon>
        <taxon>Fungi</taxon>
        <taxon>Dikarya</taxon>
        <taxon>Basidiomycota</taxon>
        <taxon>Pucciniomycotina</taxon>
        <taxon>Pucciniomycetes</taxon>
        <taxon>Pucciniales</taxon>
        <taxon>Sphaerophragmiaceae</taxon>
        <taxon>Austropuccinia</taxon>
    </lineage>
</organism>
<feature type="domain" description="Tf2-1-like SH3-like" evidence="1">
    <location>
        <begin position="1"/>
        <end position="48"/>
    </location>
</feature>